<dbReference type="Gene3D" id="3.40.80.10">
    <property type="entry name" value="Peptidoglycan recognition protein-like"/>
    <property type="match status" value="1"/>
</dbReference>
<evidence type="ECO:0000313" key="2">
    <source>
        <dbReference type="EMBL" id="HHX99717.1"/>
    </source>
</evidence>
<evidence type="ECO:0000313" key="3">
    <source>
        <dbReference type="Proteomes" id="UP000576550"/>
    </source>
</evidence>
<dbReference type="Gene3D" id="2.60.40.10">
    <property type="entry name" value="Immunoglobulins"/>
    <property type="match status" value="1"/>
</dbReference>
<organism evidence="2 3">
    <name type="scientific">Candidatus Dojkabacteria bacterium</name>
    <dbReference type="NCBI Taxonomy" id="2099670"/>
    <lineage>
        <taxon>Bacteria</taxon>
        <taxon>Candidatus Dojkabacteria</taxon>
    </lineage>
</organism>
<feature type="signal peptide" evidence="1">
    <location>
        <begin position="1"/>
        <end position="23"/>
    </location>
</feature>
<dbReference type="InterPro" id="IPR013783">
    <property type="entry name" value="Ig-like_fold"/>
</dbReference>
<name>A0A832QHZ8_9BACT</name>
<gene>
    <name evidence="2" type="ORF">GX533_03545</name>
</gene>
<keyword evidence="1" id="KW-0732">Signal</keyword>
<dbReference type="GO" id="GO:0008745">
    <property type="term" value="F:N-acetylmuramoyl-L-alanine amidase activity"/>
    <property type="evidence" value="ECO:0007669"/>
    <property type="project" value="InterPro"/>
</dbReference>
<dbReference type="AlphaFoldDB" id="A0A832QHZ8"/>
<dbReference type="Gene3D" id="2.30.30.40">
    <property type="entry name" value="SH3 Domains"/>
    <property type="match status" value="1"/>
</dbReference>
<reference evidence="2 3" key="1">
    <citation type="journal article" date="2020" name="Biotechnol. Biofuels">
        <title>New insights from the biogas microbiome by comprehensive genome-resolved metagenomics of nearly 1600 species originating from multiple anaerobic digesters.</title>
        <authorList>
            <person name="Campanaro S."/>
            <person name="Treu L."/>
            <person name="Rodriguez-R L.M."/>
            <person name="Kovalovszki A."/>
            <person name="Ziels R.M."/>
            <person name="Maus I."/>
            <person name="Zhu X."/>
            <person name="Kougias P.G."/>
            <person name="Basile A."/>
            <person name="Luo G."/>
            <person name="Schluter A."/>
            <person name="Konstantinidis K.T."/>
            <person name="Angelidaki I."/>
        </authorList>
    </citation>
    <scope>NUCLEOTIDE SEQUENCE [LARGE SCALE GENOMIC DNA]</scope>
    <source>
        <strain evidence="2">AS05jafATM_89</strain>
    </source>
</reference>
<comment type="caution">
    <text evidence="2">The sequence shown here is derived from an EMBL/GenBank/DDBJ whole genome shotgun (WGS) entry which is preliminary data.</text>
</comment>
<dbReference type="GO" id="GO:0009253">
    <property type="term" value="P:peptidoglycan catabolic process"/>
    <property type="evidence" value="ECO:0007669"/>
    <property type="project" value="InterPro"/>
</dbReference>
<dbReference type="Proteomes" id="UP000576550">
    <property type="component" value="Unassembled WGS sequence"/>
</dbReference>
<evidence type="ECO:0008006" key="4">
    <source>
        <dbReference type="Google" id="ProtNLM"/>
    </source>
</evidence>
<dbReference type="EMBL" id="DUTP01000006">
    <property type="protein sequence ID" value="HHX99717.1"/>
    <property type="molecule type" value="Genomic_DNA"/>
</dbReference>
<proteinExistence type="predicted"/>
<accession>A0A832QHZ8</accession>
<sequence length="391" mass="44255">MKLFKRTIITLLLFLLSTTGAFALTSFSATTLQFDTSLTEGADQVYTTPEKIYISQITTKSEQLSQDPELWVKSLYYYYITRLYIPDLPYTYLLDENGIIYQGKTGGLGANLQENDLDNAVLVGYLSNTPTLTVRAETSLIEMVGEIAHAWGISTVKPVKVNIIKEENKMSGIKITDAPFEFTTAINNLFKDWKGYTEENLNYKATIEEVIAPMESEIGSRVTVKVKITNENDFPWFTDRDPIYVSTKDGKESSLAINQLWPSFSKPVEISDRSIKPKETFEIGFEIEAKVLTGEVFQTFVLQKVDGEPFEGSEFEVKFDVVKGDKTLVQVVSPEFGFVNVRKCRWASCEILDSPKEGTIFILLGEEAGWYKIQYAPGVEGWAMLRYFKKI</sequence>
<feature type="chain" id="PRO_5032357970" description="SH3b domain-containing protein" evidence="1">
    <location>
        <begin position="24"/>
        <end position="391"/>
    </location>
</feature>
<protein>
    <recommendedName>
        <fullName evidence="4">SH3b domain-containing protein</fullName>
    </recommendedName>
</protein>
<dbReference type="InterPro" id="IPR036505">
    <property type="entry name" value="Amidase/PGRP_sf"/>
</dbReference>
<evidence type="ECO:0000256" key="1">
    <source>
        <dbReference type="SAM" id="SignalP"/>
    </source>
</evidence>